<gene>
    <name evidence="2" type="ORF">FDB51_14060</name>
    <name evidence="3" type="ORF">FDG31_10085</name>
</gene>
<name>A0A846JUH4_CLOBO</name>
<sequence>MGVKNKLKEIRMREYLMAPGEFAKFLGMSIKTYSGWENEYSRPTLEKALEVANKLNKNVNDIWYLE</sequence>
<dbReference type="InterPro" id="IPR001387">
    <property type="entry name" value="Cro/C1-type_HTH"/>
</dbReference>
<dbReference type="PROSITE" id="PS50943">
    <property type="entry name" value="HTH_CROC1"/>
    <property type="match status" value="1"/>
</dbReference>
<evidence type="ECO:0000313" key="3">
    <source>
        <dbReference type="EMBL" id="NFV26513.1"/>
    </source>
</evidence>
<dbReference type="OrthoDB" id="1928437at2"/>
<feature type="domain" description="HTH cro/C1-type" evidence="1">
    <location>
        <begin position="21"/>
        <end position="62"/>
    </location>
</feature>
<evidence type="ECO:0000259" key="1">
    <source>
        <dbReference type="PROSITE" id="PS50943"/>
    </source>
</evidence>
<dbReference type="GO" id="GO:0003677">
    <property type="term" value="F:DNA binding"/>
    <property type="evidence" value="ECO:0007669"/>
    <property type="project" value="InterPro"/>
</dbReference>
<dbReference type="EMBL" id="SWVK01000020">
    <property type="protein sequence ID" value="NFN36217.1"/>
    <property type="molecule type" value="Genomic_DNA"/>
</dbReference>
<dbReference type="InterPro" id="IPR010982">
    <property type="entry name" value="Lambda_DNA-bd_dom_sf"/>
</dbReference>
<dbReference type="Proteomes" id="UP000486903">
    <property type="component" value="Unassembled WGS sequence"/>
</dbReference>
<evidence type="ECO:0000313" key="5">
    <source>
        <dbReference type="Proteomes" id="UP000486903"/>
    </source>
</evidence>
<dbReference type="SMART" id="SM00530">
    <property type="entry name" value="HTH_XRE"/>
    <property type="match status" value="1"/>
</dbReference>
<dbReference type="RefSeq" id="WP_003370645.1">
    <property type="nucleotide sequence ID" value="NZ_JACBBA010000004.1"/>
</dbReference>
<protein>
    <submittedName>
        <fullName evidence="2">Helix-turn-helix domain-containing protein</fullName>
    </submittedName>
</protein>
<comment type="caution">
    <text evidence="2">The sequence shown here is derived from an EMBL/GenBank/DDBJ whole genome shotgun (WGS) entry which is preliminary data.</text>
</comment>
<dbReference type="Pfam" id="PF01381">
    <property type="entry name" value="HTH_3"/>
    <property type="match status" value="1"/>
</dbReference>
<dbReference type="AlphaFoldDB" id="A0A846JUH4"/>
<proteinExistence type="predicted"/>
<evidence type="ECO:0000313" key="4">
    <source>
        <dbReference type="Proteomes" id="UP000473681"/>
    </source>
</evidence>
<evidence type="ECO:0000313" key="2">
    <source>
        <dbReference type="EMBL" id="NFN36217.1"/>
    </source>
</evidence>
<dbReference type="SUPFAM" id="SSF47413">
    <property type="entry name" value="lambda repressor-like DNA-binding domains"/>
    <property type="match status" value="1"/>
</dbReference>
<dbReference type="Proteomes" id="UP000473681">
    <property type="component" value="Unassembled WGS sequence"/>
</dbReference>
<accession>A0A846JUH4</accession>
<organism evidence="2 4">
    <name type="scientific">Clostridium botulinum</name>
    <dbReference type="NCBI Taxonomy" id="1491"/>
    <lineage>
        <taxon>Bacteria</taxon>
        <taxon>Bacillati</taxon>
        <taxon>Bacillota</taxon>
        <taxon>Clostridia</taxon>
        <taxon>Eubacteriales</taxon>
        <taxon>Clostridiaceae</taxon>
        <taxon>Clostridium</taxon>
    </lineage>
</organism>
<reference evidence="4 5" key="1">
    <citation type="submission" date="2019-04" db="EMBL/GenBank/DDBJ databases">
        <title>Genome sequencing of Clostridium botulinum Groups I-IV and Clostridium butyricum.</title>
        <authorList>
            <person name="Brunt J."/>
            <person name="Van Vliet A.H.M."/>
            <person name="Stringer S.C."/>
            <person name="Carter A.T."/>
            <person name="Peck M.W."/>
        </authorList>
    </citation>
    <scope>NUCLEOTIDE SEQUENCE [LARGE SCALE GENOMIC DNA]</scope>
    <source>
        <strain evidence="3 5">BL81</strain>
        <strain evidence="2 4">CB-K-33E</strain>
    </source>
</reference>
<dbReference type="CDD" id="cd00093">
    <property type="entry name" value="HTH_XRE"/>
    <property type="match status" value="1"/>
</dbReference>
<dbReference type="EMBL" id="SXFB01000006">
    <property type="protein sequence ID" value="NFV26513.1"/>
    <property type="molecule type" value="Genomic_DNA"/>
</dbReference>
<dbReference type="Gene3D" id="1.10.260.40">
    <property type="entry name" value="lambda repressor-like DNA-binding domains"/>
    <property type="match status" value="1"/>
</dbReference>